<evidence type="ECO:0000259" key="4">
    <source>
        <dbReference type="Pfam" id="PF03061"/>
    </source>
</evidence>
<dbReference type="InterPro" id="IPR006683">
    <property type="entry name" value="Thioestr_dom"/>
</dbReference>
<evidence type="ECO:0000313" key="6">
    <source>
        <dbReference type="Proteomes" id="UP001165586"/>
    </source>
</evidence>
<accession>A0ABT2H401</accession>
<organism evidence="5 6">
    <name type="scientific">Herbiconiux daphne</name>
    <dbReference type="NCBI Taxonomy" id="2970914"/>
    <lineage>
        <taxon>Bacteria</taxon>
        <taxon>Bacillati</taxon>
        <taxon>Actinomycetota</taxon>
        <taxon>Actinomycetes</taxon>
        <taxon>Micrococcales</taxon>
        <taxon>Microbacteriaceae</taxon>
        <taxon>Herbiconiux</taxon>
    </lineage>
</organism>
<dbReference type="InterPro" id="IPR003736">
    <property type="entry name" value="PAAI_dom"/>
</dbReference>
<dbReference type="SUPFAM" id="SSF54637">
    <property type="entry name" value="Thioesterase/thiol ester dehydrase-isomerase"/>
    <property type="match status" value="1"/>
</dbReference>
<keyword evidence="2" id="KW-0378">Hydrolase</keyword>
<feature type="compositionally biased region" description="Low complexity" evidence="3">
    <location>
        <begin position="14"/>
        <end position="29"/>
    </location>
</feature>
<evidence type="ECO:0000256" key="2">
    <source>
        <dbReference type="ARBA" id="ARBA00022801"/>
    </source>
</evidence>
<dbReference type="CDD" id="cd03443">
    <property type="entry name" value="PaaI_thioesterase"/>
    <property type="match status" value="1"/>
</dbReference>
<dbReference type="RefSeq" id="WP_259539503.1">
    <property type="nucleotide sequence ID" value="NZ_JANLCJ010000004.1"/>
</dbReference>
<reference evidence="5" key="1">
    <citation type="submission" date="2022-08" db="EMBL/GenBank/DDBJ databases">
        <authorList>
            <person name="Deng Y."/>
            <person name="Han X.-F."/>
            <person name="Zhang Y.-Q."/>
        </authorList>
    </citation>
    <scope>NUCLEOTIDE SEQUENCE</scope>
    <source>
        <strain evidence="5">CPCC 203386</strain>
    </source>
</reference>
<dbReference type="EMBL" id="JANLCJ010000004">
    <property type="protein sequence ID" value="MCS5734637.1"/>
    <property type="molecule type" value="Genomic_DNA"/>
</dbReference>
<feature type="domain" description="Thioesterase" evidence="4">
    <location>
        <begin position="103"/>
        <end position="180"/>
    </location>
</feature>
<sequence length="196" mass="20140">MESDDASAPPPDAASPDADSPDAAPPDAARQPVRRRLVEWDDPFIGVKAAAGLTGLEFLQAMIDGELPPPPIGKLVDMTLVSAEPGTATFTCTPNESHYNPIGIVHGGLVCTLLDSAAGCAVQTTLPAGVGYTSIEIKVSYLRPLHHDSGELTCVGRVVKPGRRVAFAEASVTDAAGRVVATATSSLLVFPLAATG</sequence>
<dbReference type="Proteomes" id="UP001165586">
    <property type="component" value="Unassembled WGS sequence"/>
</dbReference>
<name>A0ABT2H401_9MICO</name>
<protein>
    <submittedName>
        <fullName evidence="5">PaaI family thioesterase</fullName>
    </submittedName>
</protein>
<dbReference type="NCBIfam" id="TIGR00369">
    <property type="entry name" value="unchar_dom_1"/>
    <property type="match status" value="1"/>
</dbReference>
<dbReference type="Gene3D" id="3.10.129.10">
    <property type="entry name" value="Hotdog Thioesterase"/>
    <property type="match status" value="1"/>
</dbReference>
<gene>
    <name evidence="5" type="ORF">N1032_12900</name>
</gene>
<comment type="caution">
    <text evidence="5">The sequence shown here is derived from an EMBL/GenBank/DDBJ whole genome shotgun (WGS) entry which is preliminary data.</text>
</comment>
<dbReference type="PANTHER" id="PTHR21660">
    <property type="entry name" value="THIOESTERASE SUPERFAMILY MEMBER-RELATED"/>
    <property type="match status" value="1"/>
</dbReference>
<evidence type="ECO:0000256" key="3">
    <source>
        <dbReference type="SAM" id="MobiDB-lite"/>
    </source>
</evidence>
<dbReference type="InterPro" id="IPR029069">
    <property type="entry name" value="HotDog_dom_sf"/>
</dbReference>
<feature type="region of interest" description="Disordered" evidence="3">
    <location>
        <begin position="1"/>
        <end position="31"/>
    </location>
</feature>
<evidence type="ECO:0000256" key="1">
    <source>
        <dbReference type="ARBA" id="ARBA00008324"/>
    </source>
</evidence>
<comment type="similarity">
    <text evidence="1">Belongs to the thioesterase PaaI family.</text>
</comment>
<dbReference type="Pfam" id="PF03061">
    <property type="entry name" value="4HBT"/>
    <property type="match status" value="1"/>
</dbReference>
<dbReference type="InterPro" id="IPR039298">
    <property type="entry name" value="ACOT13"/>
</dbReference>
<proteinExistence type="inferred from homology"/>
<keyword evidence="6" id="KW-1185">Reference proteome</keyword>
<dbReference type="PANTHER" id="PTHR21660:SF1">
    <property type="entry name" value="ACYL-COENZYME A THIOESTERASE 13"/>
    <property type="match status" value="1"/>
</dbReference>
<evidence type="ECO:0000313" key="5">
    <source>
        <dbReference type="EMBL" id="MCS5734637.1"/>
    </source>
</evidence>